<proteinExistence type="predicted"/>
<reference evidence="3" key="1">
    <citation type="journal article" date="2019" name="Int. J. Syst. Evol. Microbiol.">
        <title>The Global Catalogue of Microorganisms (GCM) 10K type strain sequencing project: providing services to taxonomists for standard genome sequencing and annotation.</title>
        <authorList>
            <consortium name="The Broad Institute Genomics Platform"/>
            <consortium name="The Broad Institute Genome Sequencing Center for Infectious Disease"/>
            <person name="Wu L."/>
            <person name="Ma J."/>
        </authorList>
    </citation>
    <scope>NUCLEOTIDE SEQUENCE [LARGE SCALE GENOMIC DNA]</scope>
    <source>
        <strain evidence="3">CGMCC 4.7241</strain>
    </source>
</reference>
<feature type="region of interest" description="Disordered" evidence="1">
    <location>
        <begin position="45"/>
        <end position="68"/>
    </location>
</feature>
<comment type="caution">
    <text evidence="2">The sequence shown here is derived from an EMBL/GenBank/DDBJ whole genome shotgun (WGS) entry which is preliminary data.</text>
</comment>
<evidence type="ECO:0000313" key="2">
    <source>
        <dbReference type="EMBL" id="MFC3764469.1"/>
    </source>
</evidence>
<dbReference type="EMBL" id="JBHRZH010000026">
    <property type="protein sequence ID" value="MFC3764469.1"/>
    <property type="molecule type" value="Genomic_DNA"/>
</dbReference>
<keyword evidence="3" id="KW-1185">Reference proteome</keyword>
<protein>
    <submittedName>
        <fullName evidence="2">Uncharacterized protein</fullName>
    </submittedName>
</protein>
<dbReference type="Proteomes" id="UP001595699">
    <property type="component" value="Unassembled WGS sequence"/>
</dbReference>
<name>A0ABV7YKH7_9ACTN</name>
<sequence>MSLEACAEELHAELPALVSALHTGGASVIHISHRVDAQGDCKLTIDVVPPETPPDGEPPRKTWEYRWP</sequence>
<gene>
    <name evidence="2" type="ORF">ACFOUW_26775</name>
</gene>
<accession>A0ABV7YKH7</accession>
<evidence type="ECO:0000313" key="3">
    <source>
        <dbReference type="Proteomes" id="UP001595699"/>
    </source>
</evidence>
<organism evidence="2 3">
    <name type="scientific">Tenggerimyces flavus</name>
    <dbReference type="NCBI Taxonomy" id="1708749"/>
    <lineage>
        <taxon>Bacteria</taxon>
        <taxon>Bacillati</taxon>
        <taxon>Actinomycetota</taxon>
        <taxon>Actinomycetes</taxon>
        <taxon>Propionibacteriales</taxon>
        <taxon>Nocardioidaceae</taxon>
        <taxon>Tenggerimyces</taxon>
    </lineage>
</organism>
<dbReference type="RefSeq" id="WP_205122390.1">
    <property type="nucleotide sequence ID" value="NZ_JAFBCM010000001.1"/>
</dbReference>
<feature type="compositionally biased region" description="Basic and acidic residues" evidence="1">
    <location>
        <begin position="57"/>
        <end position="68"/>
    </location>
</feature>
<evidence type="ECO:0000256" key="1">
    <source>
        <dbReference type="SAM" id="MobiDB-lite"/>
    </source>
</evidence>